<dbReference type="Proteomes" id="UP000215214">
    <property type="component" value="Chromosome TJEJU"/>
</dbReference>
<dbReference type="OrthoDB" id="9807041at2"/>
<sequence length="228" mass="26607">MEQITSIVSELENIVSQLSNEAKKSILMENKGLKHILYGLPNYFHPISYEINLFEKKFDTKLSVELKKVLEIVGSKGYSFLDLFNHNIASYYPVESFFSEDFLIKLIQNGVSKSEIEEGYYDKESKTFNSKRIEEIYTSSNEKENLLIDYISFDECCGGRSLLILNGPDENMITYDNHGSYKEFIYENDTYEYETYLYNSKTKTIFDMIYNEINQIVISLKNRNTISA</sequence>
<evidence type="ECO:0000313" key="1">
    <source>
        <dbReference type="EMBL" id="SNR14174.1"/>
    </source>
</evidence>
<dbReference type="KEGG" id="tje:TJEJU_0376"/>
<protein>
    <submittedName>
        <fullName evidence="1">Uncharacterized protein</fullName>
    </submittedName>
</protein>
<evidence type="ECO:0000313" key="2">
    <source>
        <dbReference type="Proteomes" id="UP000215214"/>
    </source>
</evidence>
<reference evidence="1 2" key="1">
    <citation type="submission" date="2017-07" db="EMBL/GenBank/DDBJ databases">
        <authorList>
            <person name="Sun Z.S."/>
            <person name="Albrecht U."/>
            <person name="Echele G."/>
            <person name="Lee C.C."/>
        </authorList>
    </citation>
    <scope>NUCLEOTIDE SEQUENCE [LARGE SCALE GENOMIC DNA]</scope>
    <source>
        <strain evidence="2">type strain: KCTC 22618</strain>
    </source>
</reference>
<gene>
    <name evidence="1" type="ORF">TJEJU_0376</name>
</gene>
<name>A0A238U6S6_9FLAO</name>
<dbReference type="RefSeq" id="WP_095069036.1">
    <property type="nucleotide sequence ID" value="NZ_LT899436.1"/>
</dbReference>
<accession>A0A238U6S6</accession>
<keyword evidence="2" id="KW-1185">Reference proteome</keyword>
<dbReference type="AlphaFoldDB" id="A0A238U6S6"/>
<organism evidence="1 2">
    <name type="scientific">Tenacibaculum jejuense</name>
    <dbReference type="NCBI Taxonomy" id="584609"/>
    <lineage>
        <taxon>Bacteria</taxon>
        <taxon>Pseudomonadati</taxon>
        <taxon>Bacteroidota</taxon>
        <taxon>Flavobacteriia</taxon>
        <taxon>Flavobacteriales</taxon>
        <taxon>Flavobacteriaceae</taxon>
        <taxon>Tenacibaculum</taxon>
    </lineage>
</organism>
<dbReference type="EMBL" id="LT899436">
    <property type="protein sequence ID" value="SNR14174.1"/>
    <property type="molecule type" value="Genomic_DNA"/>
</dbReference>
<proteinExistence type="predicted"/>